<feature type="transmembrane region" description="Helical" evidence="1">
    <location>
        <begin position="12"/>
        <end position="30"/>
    </location>
</feature>
<feature type="transmembrane region" description="Helical" evidence="1">
    <location>
        <begin position="206"/>
        <end position="225"/>
    </location>
</feature>
<accession>A0A1F4VL13</accession>
<dbReference type="AlphaFoldDB" id="A0A1F4VL13"/>
<keyword evidence="1" id="KW-0472">Membrane</keyword>
<feature type="transmembrane region" description="Helical" evidence="1">
    <location>
        <begin position="105"/>
        <end position="123"/>
    </location>
</feature>
<evidence type="ECO:0000313" key="3">
    <source>
        <dbReference type="Proteomes" id="UP000177763"/>
    </source>
</evidence>
<feature type="transmembrane region" description="Helical" evidence="1">
    <location>
        <begin position="339"/>
        <end position="356"/>
    </location>
</feature>
<proteinExistence type="predicted"/>
<dbReference type="Proteomes" id="UP000177763">
    <property type="component" value="Unassembled WGS sequence"/>
</dbReference>
<keyword evidence="1" id="KW-1133">Transmembrane helix</keyword>
<dbReference type="EMBL" id="MEVN01000001">
    <property type="protein sequence ID" value="OGC57922.1"/>
    <property type="molecule type" value="Genomic_DNA"/>
</dbReference>
<gene>
    <name evidence="2" type="ORF">A3H26_00650</name>
</gene>
<protein>
    <recommendedName>
        <fullName evidence="4">Glycosyltransferase RgtA/B/C/D-like domain-containing protein</fullName>
    </recommendedName>
</protein>
<feature type="transmembrane region" description="Helical" evidence="1">
    <location>
        <begin position="271"/>
        <end position="289"/>
    </location>
</feature>
<sequence>MISVNKRDALKISILFVTIILGIYIRYRLLDESGGDLPVMRRAITDILDHKNPYEITVGTFRKDKPYVGTGSGLDHGYAYMPTLLYIYTPLYLAHLHFHIPLQRIWKLVTILAEIGVSAFFIIKFYKKDFDILVISLIVWLFNPYLIARNSYTYSDPIGILFMLLALDQIGKSDVKSGIYYTLSVSFKAFPLILLPFFIIKSRNKIKFILSGFIIALAISSPFLFSKREFLLFFKGSFLVHSQREIQGRPFIAYISYLFNLKIYSPLTTSILIYLATFSGWVYTAVLHLKKRIISTYNLPLICFNLFFLFTPVFTRTYVLWVLPVYILFLYERFKGKKVYFYAFLIAFYLFFGLYLKVWDQGFTLRNGLLIVQ</sequence>
<organism evidence="2 3">
    <name type="scientific">candidate division WWE3 bacterium RIFCSPLOWO2_12_FULL_36_10</name>
    <dbReference type="NCBI Taxonomy" id="1802630"/>
    <lineage>
        <taxon>Bacteria</taxon>
        <taxon>Katanobacteria</taxon>
    </lineage>
</organism>
<name>A0A1F4VL13_UNCKA</name>
<keyword evidence="1" id="KW-0812">Transmembrane</keyword>
<reference evidence="2 3" key="1">
    <citation type="journal article" date="2016" name="Nat. Commun.">
        <title>Thousands of microbial genomes shed light on interconnected biogeochemical processes in an aquifer system.</title>
        <authorList>
            <person name="Anantharaman K."/>
            <person name="Brown C.T."/>
            <person name="Hug L.A."/>
            <person name="Sharon I."/>
            <person name="Castelle C.J."/>
            <person name="Probst A.J."/>
            <person name="Thomas B.C."/>
            <person name="Singh A."/>
            <person name="Wilkins M.J."/>
            <person name="Karaoz U."/>
            <person name="Brodie E.L."/>
            <person name="Williams K.H."/>
            <person name="Hubbard S.S."/>
            <person name="Banfield J.F."/>
        </authorList>
    </citation>
    <scope>NUCLEOTIDE SEQUENCE [LARGE SCALE GENOMIC DNA]</scope>
</reference>
<evidence type="ECO:0000256" key="1">
    <source>
        <dbReference type="SAM" id="Phobius"/>
    </source>
</evidence>
<feature type="transmembrane region" description="Helical" evidence="1">
    <location>
        <begin position="178"/>
        <end position="200"/>
    </location>
</feature>
<evidence type="ECO:0000313" key="2">
    <source>
        <dbReference type="EMBL" id="OGC57922.1"/>
    </source>
</evidence>
<feature type="transmembrane region" description="Helical" evidence="1">
    <location>
        <begin position="301"/>
        <end position="327"/>
    </location>
</feature>
<comment type="caution">
    <text evidence="2">The sequence shown here is derived from an EMBL/GenBank/DDBJ whole genome shotgun (WGS) entry which is preliminary data.</text>
</comment>
<evidence type="ECO:0008006" key="4">
    <source>
        <dbReference type="Google" id="ProtNLM"/>
    </source>
</evidence>